<dbReference type="SUPFAM" id="SSF51556">
    <property type="entry name" value="Metallo-dependent hydrolases"/>
    <property type="match status" value="1"/>
</dbReference>
<proteinExistence type="predicted"/>
<dbReference type="GO" id="GO:0016810">
    <property type="term" value="F:hydrolase activity, acting on carbon-nitrogen (but not peptide) bonds"/>
    <property type="evidence" value="ECO:0007669"/>
    <property type="project" value="InterPro"/>
</dbReference>
<name>A0A6N4TK03_9FIRM</name>
<dbReference type="Gene3D" id="2.30.40.10">
    <property type="entry name" value="Urease, subunit C, domain 1"/>
    <property type="match status" value="1"/>
</dbReference>
<dbReference type="Proteomes" id="UP000464754">
    <property type="component" value="Chromosome"/>
</dbReference>
<dbReference type="KEGG" id="aarg:Aargi30884_18140"/>
<dbReference type="Pfam" id="PF01979">
    <property type="entry name" value="Amidohydro_1"/>
    <property type="match status" value="1"/>
</dbReference>
<protein>
    <submittedName>
        <fullName evidence="3">Amidohydrolase</fullName>
    </submittedName>
</protein>
<evidence type="ECO:0000256" key="1">
    <source>
        <dbReference type="ARBA" id="ARBA00022801"/>
    </source>
</evidence>
<accession>A0A6N4TK03</accession>
<dbReference type="RefSeq" id="WP_118277398.1">
    <property type="nucleotide sequence ID" value="NZ_AP019695.1"/>
</dbReference>
<sequence>MRTLIKNAWILTMNEKMQEYKDGQIVIEDDKILYVGKPKEFDSIDNIVDAKNCLVLPGMVNTHCHVSMLPFRSLQDDCPDRLRRFLFPLENACMNEDLAYYGACYGTGEMLLSGITTFADMYYFMDKVALACEKMGIRAVLGETIIDQPTCDAKNAVEALKIGEKFIEEWKHHPLITPMLAPHATNTNTEEIFRKAMEIVKKHDTLMMTHVAEMDYEMTYFRNKYNMTPIEWLESISCLNQHVLAVHCIHINEADIQLMKKHDVKVSHCPVSNLKAGKGIAPAKDIMENGVAMGFGTDGASSGNTLDLFIQMRMFAGAQKTKYHDRSLFPAKEIVRIATIEGAKALRIDEQIGSLEVGKKADIVLISLESAHMFPVYDPYSILVYSANASDVKDVFVNGKQVVSDRKLKVDLSILREQLQKEMKEFSKKAEELSK</sequence>
<dbReference type="EMBL" id="AP019695">
    <property type="protein sequence ID" value="BBK22911.1"/>
    <property type="molecule type" value="Genomic_DNA"/>
</dbReference>
<gene>
    <name evidence="3" type="ORF">Aargi30884_18140</name>
</gene>
<evidence type="ECO:0000259" key="2">
    <source>
        <dbReference type="Pfam" id="PF01979"/>
    </source>
</evidence>
<dbReference type="InterPro" id="IPR050287">
    <property type="entry name" value="MTA/SAH_deaminase"/>
</dbReference>
<dbReference type="Gene3D" id="3.20.20.140">
    <property type="entry name" value="Metal-dependent hydrolases"/>
    <property type="match status" value="1"/>
</dbReference>
<dbReference type="InterPro" id="IPR006680">
    <property type="entry name" value="Amidohydro-rel"/>
</dbReference>
<dbReference type="InterPro" id="IPR011059">
    <property type="entry name" value="Metal-dep_hydrolase_composite"/>
</dbReference>
<dbReference type="CDD" id="cd01298">
    <property type="entry name" value="ATZ_TRZ_like"/>
    <property type="match status" value="1"/>
</dbReference>
<dbReference type="SUPFAM" id="SSF51338">
    <property type="entry name" value="Composite domain of metallo-dependent hydrolases"/>
    <property type="match status" value="1"/>
</dbReference>
<keyword evidence="1 3" id="KW-0378">Hydrolase</keyword>
<evidence type="ECO:0000313" key="3">
    <source>
        <dbReference type="EMBL" id="BBK22911.1"/>
    </source>
</evidence>
<dbReference type="PANTHER" id="PTHR43794">
    <property type="entry name" value="AMINOHYDROLASE SSNA-RELATED"/>
    <property type="match status" value="1"/>
</dbReference>
<evidence type="ECO:0000313" key="4">
    <source>
        <dbReference type="Proteomes" id="UP000464754"/>
    </source>
</evidence>
<keyword evidence="4" id="KW-1185">Reference proteome</keyword>
<feature type="domain" description="Amidohydrolase-related" evidence="2">
    <location>
        <begin position="54"/>
        <end position="402"/>
    </location>
</feature>
<dbReference type="PANTHER" id="PTHR43794:SF11">
    <property type="entry name" value="AMIDOHYDROLASE-RELATED DOMAIN-CONTAINING PROTEIN"/>
    <property type="match status" value="1"/>
</dbReference>
<dbReference type="AlphaFoldDB" id="A0A6N4TK03"/>
<dbReference type="InterPro" id="IPR032466">
    <property type="entry name" value="Metal_Hydrolase"/>
</dbReference>
<organism evidence="3 4">
    <name type="scientific">Amedibacterium intestinale</name>
    <dbReference type="NCBI Taxonomy" id="2583452"/>
    <lineage>
        <taxon>Bacteria</taxon>
        <taxon>Bacillati</taxon>
        <taxon>Bacillota</taxon>
        <taxon>Erysipelotrichia</taxon>
        <taxon>Erysipelotrichales</taxon>
        <taxon>Erysipelotrichaceae</taxon>
        <taxon>Amedibacterium</taxon>
    </lineage>
</organism>
<reference evidence="4" key="1">
    <citation type="submission" date="2019-05" db="EMBL/GenBank/DDBJ databases">
        <title>Complete genome sequencing of Absiella argi strain JCM 30884.</title>
        <authorList>
            <person name="Sakamoto M."/>
            <person name="Murakami T."/>
            <person name="Mori H."/>
        </authorList>
    </citation>
    <scope>NUCLEOTIDE SEQUENCE [LARGE SCALE GENOMIC DNA]</scope>
    <source>
        <strain evidence="4">JCM 30884</strain>
    </source>
</reference>